<dbReference type="STRING" id="760142.Hipma_1674"/>
<dbReference type="InterPro" id="IPR036612">
    <property type="entry name" value="KH_dom_type_1_sf"/>
</dbReference>
<dbReference type="InterPro" id="IPR036456">
    <property type="entry name" value="PNPase_PH_RNA-bd_sf"/>
</dbReference>
<dbReference type="GO" id="GO:0004654">
    <property type="term" value="F:polyribonucleotide nucleotidyltransferase activity"/>
    <property type="evidence" value="ECO:0007669"/>
    <property type="project" value="UniProtKB-UniRule"/>
</dbReference>
<dbReference type="GO" id="GO:0006396">
    <property type="term" value="P:RNA processing"/>
    <property type="evidence" value="ECO:0007669"/>
    <property type="project" value="InterPro"/>
</dbReference>
<comment type="similarity">
    <text evidence="1 8">Belongs to the polyribonucleotide nucleotidyltransferase family.</text>
</comment>
<evidence type="ECO:0000313" key="10">
    <source>
        <dbReference type="EMBL" id="AEA34619.1"/>
    </source>
</evidence>
<dbReference type="GO" id="GO:0003723">
    <property type="term" value="F:RNA binding"/>
    <property type="evidence" value="ECO:0007669"/>
    <property type="project" value="UniProtKB-UniRule"/>
</dbReference>
<keyword evidence="4 8" id="KW-0548">Nucleotidyltransferase</keyword>
<dbReference type="HOGENOM" id="CLU_004217_2_2_7"/>
<dbReference type="GO" id="GO:0000175">
    <property type="term" value="F:3'-5'-RNA exonuclease activity"/>
    <property type="evidence" value="ECO:0007669"/>
    <property type="project" value="TreeGrafter"/>
</dbReference>
<dbReference type="Pfam" id="PF03725">
    <property type="entry name" value="RNase_PH_C"/>
    <property type="match status" value="1"/>
</dbReference>
<dbReference type="Proteomes" id="UP000008139">
    <property type="component" value="Chromosome"/>
</dbReference>
<dbReference type="InterPro" id="IPR036345">
    <property type="entry name" value="ExoRNase_PH_dom2_sf"/>
</dbReference>
<evidence type="ECO:0000259" key="9">
    <source>
        <dbReference type="PROSITE" id="PS50126"/>
    </source>
</evidence>
<evidence type="ECO:0000256" key="1">
    <source>
        <dbReference type="ARBA" id="ARBA00007404"/>
    </source>
</evidence>
<dbReference type="Gene3D" id="3.30.1370.10">
    <property type="entry name" value="K Homology domain, type 1"/>
    <property type="match status" value="1"/>
</dbReference>
<dbReference type="CDD" id="cd02393">
    <property type="entry name" value="KH-I_PNPase"/>
    <property type="match status" value="1"/>
</dbReference>
<dbReference type="InterPro" id="IPR015848">
    <property type="entry name" value="PNPase_PH_RNA-bd_bac/org-type"/>
</dbReference>
<evidence type="ECO:0000256" key="7">
    <source>
        <dbReference type="ARBA" id="ARBA00022884"/>
    </source>
</evidence>
<dbReference type="InterPro" id="IPR020568">
    <property type="entry name" value="Ribosomal_Su5_D2-typ_SF"/>
</dbReference>
<keyword evidence="11" id="KW-1185">Reference proteome</keyword>
<reference evidence="10 11" key="1">
    <citation type="journal article" date="2011" name="Stand. Genomic Sci.">
        <title>Complete genome sequence of the thermophilic sulfur-reducer Hippea maritima type strain (MH(2)).</title>
        <authorList>
            <person name="Huntemann M."/>
            <person name="Lu M."/>
            <person name="Nolan M."/>
            <person name="Lapidus A."/>
            <person name="Lucas S."/>
            <person name="Hammon N."/>
            <person name="Deshpande S."/>
            <person name="Cheng J.F."/>
            <person name="Tapia R."/>
            <person name="Han C."/>
            <person name="Goodwin L."/>
            <person name="Pitluck S."/>
            <person name="Liolios K."/>
            <person name="Pagani I."/>
            <person name="Ivanova N."/>
            <person name="Ovchinikova G."/>
            <person name="Pati A."/>
            <person name="Chen A."/>
            <person name="Palaniappan K."/>
            <person name="Land M."/>
            <person name="Hauser L."/>
            <person name="Jeffries C.D."/>
            <person name="Detter J.C."/>
            <person name="Brambilla E.M."/>
            <person name="Rohde M."/>
            <person name="Spring S."/>
            <person name="Goker M."/>
            <person name="Woyke T."/>
            <person name="Bristow J."/>
            <person name="Eisen J.A."/>
            <person name="Markowitz V."/>
            <person name="Hugenholtz P."/>
            <person name="Kyrpides N.C."/>
            <person name="Klenk H.P."/>
            <person name="Mavromatis K."/>
        </authorList>
    </citation>
    <scope>NUCLEOTIDE SEQUENCE [LARGE SCALE GENOMIC DNA]</scope>
    <source>
        <strain evidence="11">ATCC 700847 / DSM 10411 / MH2</strain>
    </source>
</reference>
<keyword evidence="5 8" id="KW-0479">Metal-binding</keyword>
<dbReference type="PROSITE" id="PS50084">
    <property type="entry name" value="KH_TYPE_1"/>
    <property type="match status" value="1"/>
</dbReference>
<dbReference type="FunFam" id="2.40.50.140:FF:000189">
    <property type="entry name" value="Polyribonucleotide nucleotidyltransferase, putative"/>
    <property type="match status" value="1"/>
</dbReference>
<evidence type="ECO:0000256" key="2">
    <source>
        <dbReference type="ARBA" id="ARBA00022490"/>
    </source>
</evidence>
<feature type="binding site" evidence="8">
    <location>
        <position position="486"/>
    </location>
    <ligand>
        <name>Mg(2+)</name>
        <dbReference type="ChEBI" id="CHEBI:18420"/>
    </ligand>
</feature>
<dbReference type="SUPFAM" id="SSF54791">
    <property type="entry name" value="Eukaryotic type KH-domain (KH-domain type I)"/>
    <property type="match status" value="1"/>
</dbReference>
<dbReference type="SMART" id="SM00322">
    <property type="entry name" value="KH"/>
    <property type="match status" value="1"/>
</dbReference>
<dbReference type="Pfam" id="PF03726">
    <property type="entry name" value="PNPase"/>
    <property type="match status" value="1"/>
</dbReference>
<dbReference type="KEGG" id="hmr:Hipma_1674"/>
<dbReference type="PANTHER" id="PTHR11252">
    <property type="entry name" value="POLYRIBONUCLEOTIDE NUCLEOTIDYLTRANSFERASE"/>
    <property type="match status" value="1"/>
</dbReference>
<protein>
    <recommendedName>
        <fullName evidence="8">Polyribonucleotide nucleotidyltransferase</fullName>
        <ecNumber evidence="8">2.7.7.8</ecNumber>
    </recommendedName>
    <alternativeName>
        <fullName evidence="8">Polynucleotide phosphorylase</fullName>
        <shortName evidence="8">PNPase</shortName>
    </alternativeName>
</protein>
<dbReference type="SMART" id="SM00316">
    <property type="entry name" value="S1"/>
    <property type="match status" value="1"/>
</dbReference>
<dbReference type="PIRSF" id="PIRSF005499">
    <property type="entry name" value="PNPase"/>
    <property type="match status" value="1"/>
</dbReference>
<dbReference type="SUPFAM" id="SSF55666">
    <property type="entry name" value="Ribonuclease PH domain 2-like"/>
    <property type="match status" value="2"/>
</dbReference>
<dbReference type="SUPFAM" id="SSF46915">
    <property type="entry name" value="Polynucleotide phosphorylase/guanosine pentaphosphate synthase (PNPase/GPSI), domain 3"/>
    <property type="match status" value="1"/>
</dbReference>
<dbReference type="InterPro" id="IPR012162">
    <property type="entry name" value="PNPase"/>
</dbReference>
<dbReference type="Pfam" id="PF01138">
    <property type="entry name" value="RNase_PH"/>
    <property type="match status" value="2"/>
</dbReference>
<keyword evidence="2 8" id="KW-0963">Cytoplasm</keyword>
<evidence type="ECO:0000313" key="11">
    <source>
        <dbReference type="Proteomes" id="UP000008139"/>
    </source>
</evidence>
<keyword evidence="6 8" id="KW-0460">Magnesium</keyword>
<dbReference type="HAMAP" id="MF_01595">
    <property type="entry name" value="PNPase"/>
    <property type="match status" value="1"/>
</dbReference>
<keyword evidence="7 8" id="KW-0694">RNA-binding</keyword>
<accession>F2LUM9</accession>
<dbReference type="CDD" id="cd11363">
    <property type="entry name" value="RNase_PH_PNPase_1"/>
    <property type="match status" value="1"/>
</dbReference>
<sequence length="703" mass="77518">MTIVERTINGKKLTIETGWYAKQADGACVIRMGDTMVLATAVSSKEPPKEFLDFLPLTVNYQERFYAAGKIPGGFVKREGKPTVHETLVSRLIDRSIRPLFPKDYKQEIQVIITTISADQENDPAIISILAASCSLCLSDIPFLGPVAGVRVSRFENGLKAFASLKEIDDSRLNLILAGTKDAINMIEAGAGELSEDEMVDAIMFGKDNIDILLDAQEEIIKKAAKPKREYIPIDVSEDIVNKIEAFAADELMRAVNIKEKKKRNSTIEAIFNKVKEKVVEEFEDEDFIEEKTAAAFEDVVKNIVRTKIINTGVRIDGRGLDEIRPITCEVGVLPRAHGSAVFTRGETQALVATTLGSREDAQIIDDVSEEGYERFMLHYNFLPFSTGEVKRLGPPGRREIGHGNLAKRAIEPMLPSEDDFPYAIRVVSDILESNGSSSMATVCGSTLSLMDAGVPIKKPVSGVAMGLIKYEGGYAILTDILGDEDHYGDMDFKVAGTKDGITALQMDIKITGVDAVLLKEALYKAKEARLFILNKMLAVLDSPRPDISPYAPQIRTLTIEPEKIKDLIGPGGKTIKSIIERTNVKIDINPDGKINVYGTMDSKLDEAMEIIKSLTTTIKEGDVIEGVVTRIEKYGAFIKLLPNKEGLLHISQISNDRVSNIYDVLNIGDKIRVKVTNIDELGRIALSRKILLNENPDEDKKD</sequence>
<dbReference type="EMBL" id="CP002606">
    <property type="protein sequence ID" value="AEA34619.1"/>
    <property type="molecule type" value="Genomic_DNA"/>
</dbReference>
<dbReference type="Gene3D" id="2.40.50.140">
    <property type="entry name" value="Nucleic acid-binding proteins"/>
    <property type="match status" value="1"/>
</dbReference>
<feature type="domain" description="S1 motif" evidence="9">
    <location>
        <begin position="622"/>
        <end position="690"/>
    </location>
</feature>
<dbReference type="Gene3D" id="3.30.230.70">
    <property type="entry name" value="GHMP Kinase, N-terminal domain"/>
    <property type="match status" value="2"/>
</dbReference>
<dbReference type="InterPro" id="IPR027408">
    <property type="entry name" value="PNPase/RNase_PH_dom_sf"/>
</dbReference>
<dbReference type="InterPro" id="IPR003029">
    <property type="entry name" value="S1_domain"/>
</dbReference>
<dbReference type="OrthoDB" id="9804305at2"/>
<comment type="catalytic activity">
    <reaction evidence="8">
        <text>RNA(n+1) + phosphate = RNA(n) + a ribonucleoside 5'-diphosphate</text>
        <dbReference type="Rhea" id="RHEA:22096"/>
        <dbReference type="Rhea" id="RHEA-COMP:14527"/>
        <dbReference type="Rhea" id="RHEA-COMP:17342"/>
        <dbReference type="ChEBI" id="CHEBI:43474"/>
        <dbReference type="ChEBI" id="CHEBI:57930"/>
        <dbReference type="ChEBI" id="CHEBI:140395"/>
        <dbReference type="EC" id="2.7.7.8"/>
    </reaction>
</comment>
<dbReference type="PANTHER" id="PTHR11252:SF0">
    <property type="entry name" value="POLYRIBONUCLEOTIDE NUCLEOTIDYLTRANSFERASE 1, MITOCHONDRIAL"/>
    <property type="match status" value="1"/>
</dbReference>
<dbReference type="InParanoid" id="F2LUM9"/>
<dbReference type="GO" id="GO:0000287">
    <property type="term" value="F:magnesium ion binding"/>
    <property type="evidence" value="ECO:0007669"/>
    <property type="project" value="UniProtKB-UniRule"/>
</dbReference>
<gene>
    <name evidence="8" type="primary">pnp</name>
    <name evidence="10" type="ordered locus">Hipma_1674</name>
</gene>
<dbReference type="SUPFAM" id="SSF54211">
    <property type="entry name" value="Ribosomal protein S5 domain 2-like"/>
    <property type="match status" value="2"/>
</dbReference>
<dbReference type="Pfam" id="PF00575">
    <property type="entry name" value="S1"/>
    <property type="match status" value="1"/>
</dbReference>
<dbReference type="SUPFAM" id="SSF50249">
    <property type="entry name" value="Nucleic acid-binding proteins"/>
    <property type="match status" value="1"/>
</dbReference>
<dbReference type="FunCoup" id="F2LUM9">
    <property type="interactions" value="438"/>
</dbReference>
<dbReference type="InterPro" id="IPR015847">
    <property type="entry name" value="ExoRNase_PH_dom2"/>
</dbReference>
<comment type="function">
    <text evidence="8">Involved in mRNA degradation. Catalyzes the phosphorolysis of single-stranded polyribonucleotides processively in the 3'- to 5'-direction.</text>
</comment>
<dbReference type="NCBIfam" id="TIGR03591">
    <property type="entry name" value="polynuc_phos"/>
    <property type="match status" value="1"/>
</dbReference>
<dbReference type="CDD" id="cd11364">
    <property type="entry name" value="RNase_PH_PNPase_2"/>
    <property type="match status" value="1"/>
</dbReference>
<comment type="cofactor">
    <cofactor evidence="8">
        <name>Mg(2+)</name>
        <dbReference type="ChEBI" id="CHEBI:18420"/>
    </cofactor>
</comment>
<dbReference type="AlphaFoldDB" id="F2LUM9"/>
<dbReference type="NCBIfam" id="NF008805">
    <property type="entry name" value="PRK11824.1"/>
    <property type="match status" value="1"/>
</dbReference>
<dbReference type="GO" id="GO:0005829">
    <property type="term" value="C:cytosol"/>
    <property type="evidence" value="ECO:0007669"/>
    <property type="project" value="TreeGrafter"/>
</dbReference>
<dbReference type="FunFam" id="3.30.230.70:FF:000002">
    <property type="entry name" value="Polyribonucleotide nucleotidyltransferase"/>
    <property type="match status" value="1"/>
</dbReference>
<dbReference type="FunFam" id="3.30.1370.10:FF:000001">
    <property type="entry name" value="Polyribonucleotide nucleotidyltransferase"/>
    <property type="match status" value="1"/>
</dbReference>
<evidence type="ECO:0000256" key="8">
    <source>
        <dbReference type="HAMAP-Rule" id="MF_01595"/>
    </source>
</evidence>
<proteinExistence type="inferred from homology"/>
<dbReference type="InterPro" id="IPR004088">
    <property type="entry name" value="KH_dom_type_1"/>
</dbReference>
<dbReference type="Pfam" id="PF00013">
    <property type="entry name" value="KH_1"/>
    <property type="match status" value="1"/>
</dbReference>
<comment type="subcellular location">
    <subcellularLocation>
        <location evidence="8">Cytoplasm</location>
    </subcellularLocation>
</comment>
<dbReference type="EC" id="2.7.7.8" evidence="8"/>
<dbReference type="InterPro" id="IPR004087">
    <property type="entry name" value="KH_dom"/>
</dbReference>
<dbReference type="InterPro" id="IPR012340">
    <property type="entry name" value="NA-bd_OB-fold"/>
</dbReference>
<dbReference type="PROSITE" id="PS50126">
    <property type="entry name" value="S1"/>
    <property type="match status" value="1"/>
</dbReference>
<feature type="binding site" evidence="8">
    <location>
        <position position="492"/>
    </location>
    <ligand>
        <name>Mg(2+)</name>
        <dbReference type="ChEBI" id="CHEBI:18420"/>
    </ligand>
</feature>
<evidence type="ECO:0000256" key="4">
    <source>
        <dbReference type="ARBA" id="ARBA00022695"/>
    </source>
</evidence>
<evidence type="ECO:0000256" key="5">
    <source>
        <dbReference type="ARBA" id="ARBA00022723"/>
    </source>
</evidence>
<name>F2LUM9_HIPMA</name>
<dbReference type="FunFam" id="3.30.230.70:FF:000001">
    <property type="entry name" value="Polyribonucleotide nucleotidyltransferase"/>
    <property type="match status" value="1"/>
</dbReference>
<dbReference type="InterPro" id="IPR001247">
    <property type="entry name" value="ExoRNase_PH_dom1"/>
</dbReference>
<dbReference type="RefSeq" id="WP_013682644.1">
    <property type="nucleotide sequence ID" value="NC_015318.1"/>
</dbReference>
<evidence type="ECO:0000256" key="3">
    <source>
        <dbReference type="ARBA" id="ARBA00022679"/>
    </source>
</evidence>
<reference evidence="11" key="2">
    <citation type="submission" date="2011-03" db="EMBL/GenBank/DDBJ databases">
        <title>The complete genome of Hippea maritima DSM 10411.</title>
        <authorList>
            <consortium name="US DOE Joint Genome Institute (JGI-PGF)"/>
            <person name="Lucas S."/>
            <person name="Copeland A."/>
            <person name="Lapidus A."/>
            <person name="Bruce D."/>
            <person name="Goodwin L."/>
            <person name="Pitluck S."/>
            <person name="Peters L."/>
            <person name="Kyrpides N."/>
            <person name="Mavromatis K."/>
            <person name="Pagani I."/>
            <person name="Ivanova N."/>
            <person name="Mikhailova N."/>
            <person name="Lu M."/>
            <person name="Detter J.C."/>
            <person name="Tapia R."/>
            <person name="Han C."/>
            <person name="Land M."/>
            <person name="Hauser L."/>
            <person name="Markowitz V."/>
            <person name="Cheng J.-F."/>
            <person name="Hugenholtz P."/>
            <person name="Woyke T."/>
            <person name="Wu D."/>
            <person name="Spring S."/>
            <person name="Schroeder M."/>
            <person name="Brambilla E."/>
            <person name="Klenk H.-P."/>
            <person name="Eisen J.A."/>
        </authorList>
    </citation>
    <scope>NUCLEOTIDE SEQUENCE [LARGE SCALE GENOMIC DNA]</scope>
    <source>
        <strain evidence="11">ATCC 700847 / DSM 10411 / MH2</strain>
    </source>
</reference>
<dbReference type="eggNOG" id="COG1185">
    <property type="taxonomic scope" value="Bacteria"/>
</dbReference>
<organism evidence="10 11">
    <name type="scientific">Hippea maritima (strain ATCC 700847 / DSM 10411 / MH2)</name>
    <dbReference type="NCBI Taxonomy" id="760142"/>
    <lineage>
        <taxon>Bacteria</taxon>
        <taxon>Pseudomonadati</taxon>
        <taxon>Campylobacterota</taxon>
        <taxon>Desulfurellia</taxon>
        <taxon>Desulfurellales</taxon>
        <taxon>Hippeaceae</taxon>
        <taxon>Hippea</taxon>
    </lineage>
</organism>
<dbReference type="GO" id="GO:0006402">
    <property type="term" value="P:mRNA catabolic process"/>
    <property type="evidence" value="ECO:0007669"/>
    <property type="project" value="UniProtKB-UniRule"/>
</dbReference>
<evidence type="ECO:0000256" key="6">
    <source>
        <dbReference type="ARBA" id="ARBA00022842"/>
    </source>
</evidence>
<keyword evidence="3 8" id="KW-0808">Transferase</keyword>